<protein>
    <submittedName>
        <fullName evidence="3">Uncharacterized protein</fullName>
    </submittedName>
</protein>
<sequence>MVAPMDGLGKAALSDWTSRDEFRDGHRGLACPFRAHCNLWQASGGPTDAMLACYCTSLNYTNSLHSLCPSLPSPSPSPAPSTSPGVDVRYQTLADDNNDEDQVETTRQRTQSRAEARPTLREGVLPASQQTPPRFFDHLYRETPRIPPSTPPRSAMTDQVSGSSLPQARDLGRQPQEQTEQLSRRHNHIHHYRNVHSSRHHNHQHLHDIRSRNNRPVDGRDTSDDDLQDTSDVVVIVETISVLQVTDVTGATIIRTLPHDYSTAPVVTATPTESTVAGTTDQPSPTDPLDLPDTTTSASSSSSVNDDGNGAAGSSSLFSSSVVEEPTGTYSVSSMPTSFPTLSYAPITSTPLSAAPVFPSISGLSNSTLSSSSSSNSTTSFEPFTVESASLESTTVESSVSESDDSFTIFGGVSTTASETFHSSQSLSTTKSVYGTFTATSASEPSSSVTYTTTSSAKPEFTPANGGDGTGSATITVSGGDSTVIPSATDVSSDTNNVSAATIAGSVVGAISGLAIILLLAAAVLRWKKRQSSMKLIQGSGNDRGYGATMTGGSGGPSSSGGMSQQRRSIPFAIPAALANLSGQSRFSRSTVSSDGGERGFAKISGRKLPPVLQFGGDGYTDPRATMMSDQSIDYRASQNFFGEAPLSRLALGAPMLQETSTPVFHASPARTAVETTSPFSDPFSDDNVLESPTLPPDPVGRSQPSYDRSTRSHGSFSRFTEDI</sequence>
<dbReference type="AlphaFoldDB" id="A0A9W8TPF3"/>
<gene>
    <name evidence="3" type="ORF">NPX13_g4137</name>
</gene>
<name>A0A9W8TPF3_9PEZI</name>
<keyword evidence="2" id="KW-0812">Transmembrane</keyword>
<proteinExistence type="predicted"/>
<organism evidence="3 4">
    <name type="scientific">Xylaria arbuscula</name>
    <dbReference type="NCBI Taxonomy" id="114810"/>
    <lineage>
        <taxon>Eukaryota</taxon>
        <taxon>Fungi</taxon>
        <taxon>Dikarya</taxon>
        <taxon>Ascomycota</taxon>
        <taxon>Pezizomycotina</taxon>
        <taxon>Sordariomycetes</taxon>
        <taxon>Xylariomycetidae</taxon>
        <taxon>Xylariales</taxon>
        <taxon>Xylariaceae</taxon>
        <taxon>Xylaria</taxon>
    </lineage>
</organism>
<evidence type="ECO:0000256" key="2">
    <source>
        <dbReference type="SAM" id="Phobius"/>
    </source>
</evidence>
<dbReference type="Proteomes" id="UP001148614">
    <property type="component" value="Unassembled WGS sequence"/>
</dbReference>
<feature type="compositionally biased region" description="Basic and acidic residues" evidence="1">
    <location>
        <begin position="135"/>
        <end position="144"/>
    </location>
</feature>
<evidence type="ECO:0000313" key="4">
    <source>
        <dbReference type="Proteomes" id="UP001148614"/>
    </source>
</evidence>
<keyword evidence="2" id="KW-0472">Membrane</keyword>
<accession>A0A9W8TPF3</accession>
<dbReference type="EMBL" id="JANPWZ010000563">
    <property type="protein sequence ID" value="KAJ3575136.1"/>
    <property type="molecule type" value="Genomic_DNA"/>
</dbReference>
<comment type="caution">
    <text evidence="3">The sequence shown here is derived from an EMBL/GenBank/DDBJ whole genome shotgun (WGS) entry which is preliminary data.</text>
</comment>
<dbReference type="VEuPathDB" id="FungiDB:F4678DRAFT_245025"/>
<feature type="region of interest" description="Disordered" evidence="1">
    <location>
        <begin position="93"/>
        <end position="227"/>
    </location>
</feature>
<feature type="region of interest" description="Disordered" evidence="1">
    <location>
        <begin position="440"/>
        <end position="478"/>
    </location>
</feature>
<feature type="compositionally biased region" description="Polar residues" evidence="1">
    <location>
        <begin position="156"/>
        <end position="166"/>
    </location>
</feature>
<feature type="compositionally biased region" description="Basic and acidic residues" evidence="1">
    <location>
        <begin position="104"/>
        <end position="120"/>
    </location>
</feature>
<feature type="compositionally biased region" description="Low complexity" evidence="1">
    <location>
        <begin position="279"/>
        <end position="303"/>
    </location>
</feature>
<keyword evidence="4" id="KW-1185">Reference proteome</keyword>
<feature type="region of interest" description="Disordered" evidence="1">
    <location>
        <begin position="672"/>
        <end position="724"/>
    </location>
</feature>
<reference evidence="3" key="1">
    <citation type="submission" date="2022-07" db="EMBL/GenBank/DDBJ databases">
        <title>Genome Sequence of Xylaria arbuscula.</title>
        <authorList>
            <person name="Buettner E."/>
        </authorList>
    </citation>
    <scope>NUCLEOTIDE SEQUENCE</scope>
    <source>
        <strain evidence="3">VT107</strain>
    </source>
</reference>
<feature type="compositionally biased region" description="Polar residues" evidence="1">
    <location>
        <begin position="703"/>
        <end position="724"/>
    </location>
</feature>
<feature type="region of interest" description="Disordered" evidence="1">
    <location>
        <begin position="273"/>
        <end position="316"/>
    </location>
</feature>
<keyword evidence="2" id="KW-1133">Transmembrane helix</keyword>
<feature type="compositionally biased region" description="Basic residues" evidence="1">
    <location>
        <begin position="184"/>
        <end position="204"/>
    </location>
</feature>
<feature type="transmembrane region" description="Helical" evidence="2">
    <location>
        <begin position="503"/>
        <end position="525"/>
    </location>
</feature>
<feature type="compositionally biased region" description="Basic and acidic residues" evidence="1">
    <location>
        <begin position="205"/>
        <end position="222"/>
    </location>
</feature>
<evidence type="ECO:0000313" key="3">
    <source>
        <dbReference type="EMBL" id="KAJ3575136.1"/>
    </source>
</evidence>
<feature type="compositionally biased region" description="Low complexity" evidence="1">
    <location>
        <begin position="443"/>
        <end position="456"/>
    </location>
</feature>
<evidence type="ECO:0000256" key="1">
    <source>
        <dbReference type="SAM" id="MobiDB-lite"/>
    </source>
</evidence>